<sequence length="118" mass="12612">MTRKPVDTGDPDRLYTVTGGRSRADDSFDLVTLIVSESGPAPGMQSEHARILELCRHPAAVVEIAAELALPVTVVRILLGDLLDTGRITARHPRAAPSVAAMPDSALLQEVLHGLRNL</sequence>
<dbReference type="GeneID" id="93883235"/>
<evidence type="ECO:0000256" key="1">
    <source>
        <dbReference type="SAM" id="MobiDB-lite"/>
    </source>
</evidence>
<evidence type="ECO:0000313" key="3">
    <source>
        <dbReference type="Proteomes" id="UP000282170"/>
    </source>
</evidence>
<organism evidence="2 3">
    <name type="scientific">Streptomyces fungicidicus</name>
    <dbReference type="NCBI Taxonomy" id="68203"/>
    <lineage>
        <taxon>Bacteria</taxon>
        <taxon>Bacillati</taxon>
        <taxon>Actinomycetota</taxon>
        <taxon>Actinomycetes</taxon>
        <taxon>Kitasatosporales</taxon>
        <taxon>Streptomycetaceae</taxon>
        <taxon>Streptomyces</taxon>
    </lineage>
</organism>
<dbReference type="EMBL" id="CP023407">
    <property type="protein sequence ID" value="AYL35828.1"/>
    <property type="molecule type" value="Genomic_DNA"/>
</dbReference>
<dbReference type="AlphaFoldDB" id="A0A494V161"/>
<dbReference type="PANTHER" id="PTHR36221:SF1">
    <property type="entry name" value="DUF742 DOMAIN-CONTAINING PROTEIN"/>
    <property type="match status" value="1"/>
</dbReference>
<name>A0A494V161_9ACTN</name>
<evidence type="ECO:0000313" key="2">
    <source>
        <dbReference type="EMBL" id="AYL35828.1"/>
    </source>
</evidence>
<dbReference type="Proteomes" id="UP000282170">
    <property type="component" value="Chromosome"/>
</dbReference>
<protein>
    <submittedName>
        <fullName evidence="2">DUF742 domain-containing protein</fullName>
    </submittedName>
</protein>
<reference evidence="2 3" key="1">
    <citation type="submission" date="2017-09" db="EMBL/GenBank/DDBJ databases">
        <authorList>
            <person name="Zhang H."/>
            <person name="Hu S."/>
            <person name="Xu J."/>
            <person name="He Z."/>
        </authorList>
    </citation>
    <scope>NUCLEOTIDE SEQUENCE [LARGE SCALE GENOMIC DNA]</scope>
    <source>
        <strain evidence="2 3">TXX3120</strain>
    </source>
</reference>
<proteinExistence type="predicted"/>
<dbReference type="KEGG" id="sfug:CNQ36_10465"/>
<dbReference type="RefSeq" id="WP_004931841.1">
    <property type="nucleotide sequence ID" value="NZ_CBDRCB010000001.1"/>
</dbReference>
<feature type="compositionally biased region" description="Basic and acidic residues" evidence="1">
    <location>
        <begin position="1"/>
        <end position="13"/>
    </location>
</feature>
<feature type="region of interest" description="Disordered" evidence="1">
    <location>
        <begin position="1"/>
        <end position="20"/>
    </location>
</feature>
<keyword evidence="3" id="KW-1185">Reference proteome</keyword>
<dbReference type="PANTHER" id="PTHR36221">
    <property type="entry name" value="DUF742 DOMAIN-CONTAINING PROTEIN"/>
    <property type="match status" value="1"/>
</dbReference>
<accession>A0A494V161</accession>
<dbReference type="InterPro" id="IPR007995">
    <property type="entry name" value="DUF742"/>
</dbReference>
<dbReference type="Pfam" id="PF05331">
    <property type="entry name" value="DUF742"/>
    <property type="match status" value="1"/>
</dbReference>
<gene>
    <name evidence="2" type="ORF">CNQ36_10465</name>
</gene>